<organism evidence="2 3">
    <name type="scientific">Algoriphagus marincola</name>
    <dbReference type="NCBI Taxonomy" id="264027"/>
    <lineage>
        <taxon>Bacteria</taxon>
        <taxon>Pseudomonadati</taxon>
        <taxon>Bacteroidota</taxon>
        <taxon>Cytophagia</taxon>
        <taxon>Cytophagales</taxon>
        <taxon>Cyclobacteriaceae</taxon>
        <taxon>Algoriphagus</taxon>
    </lineage>
</organism>
<evidence type="ECO:0000259" key="1">
    <source>
        <dbReference type="Pfam" id="PF09722"/>
    </source>
</evidence>
<evidence type="ECO:0000313" key="3">
    <source>
        <dbReference type="Proteomes" id="UP000766609"/>
    </source>
</evidence>
<reference evidence="2 3" key="1">
    <citation type="submission" date="2021-06" db="EMBL/GenBank/DDBJ databases">
        <title>44 bacteria genomes isolated from Dapeng, Shenzhen.</title>
        <authorList>
            <person name="Zheng W."/>
            <person name="Yu S."/>
            <person name="Huang Y."/>
        </authorList>
    </citation>
    <scope>NUCLEOTIDE SEQUENCE [LARGE SCALE GENOMIC DNA]</scope>
    <source>
        <strain evidence="2 3">DP5N14-6</strain>
    </source>
</reference>
<dbReference type="Pfam" id="PF09722">
    <property type="entry name" value="Xre_MbcA_ParS_C"/>
    <property type="match status" value="1"/>
</dbReference>
<dbReference type="EMBL" id="JAHVHP010000002">
    <property type="protein sequence ID" value="MBY5951533.1"/>
    <property type="molecule type" value="Genomic_DNA"/>
</dbReference>
<proteinExistence type="predicted"/>
<feature type="domain" description="Antitoxin Xre/MbcA/ParS-like toxin-binding" evidence="1">
    <location>
        <begin position="104"/>
        <end position="152"/>
    </location>
</feature>
<name>A0ABS7N6L3_9BACT</name>
<protein>
    <submittedName>
        <fullName evidence="2">DUF2384 domain-containing protein</fullName>
    </submittedName>
</protein>
<evidence type="ECO:0000313" key="2">
    <source>
        <dbReference type="EMBL" id="MBY5951533.1"/>
    </source>
</evidence>
<gene>
    <name evidence="2" type="ORF">KUV23_11145</name>
</gene>
<sequence length="155" mass="17922">MDQLWNIRFPDGSQQALSTGKSRHYFFQRMIDSVSEPAAIYETAFKYEDTKDFFDFLGFTQQDISEVMEVDPSTLFRWRKENRQLTKAITKNILEMDQVVAKGVRIFGSEPLFSDWLSTTNVSLGDRRPIDLLKTPYGVDQIDSVLEGMSWGAFQ</sequence>
<dbReference type="RefSeq" id="WP_134199050.1">
    <property type="nucleotide sequence ID" value="NZ_JAHVHP010000002.1"/>
</dbReference>
<comment type="caution">
    <text evidence="2">The sequence shown here is derived from an EMBL/GenBank/DDBJ whole genome shotgun (WGS) entry which is preliminary data.</text>
</comment>
<dbReference type="Proteomes" id="UP000766609">
    <property type="component" value="Unassembled WGS sequence"/>
</dbReference>
<dbReference type="InterPro" id="IPR024467">
    <property type="entry name" value="Xre/MbcA/ParS-like_toxin-bd"/>
</dbReference>
<keyword evidence="3" id="KW-1185">Reference proteome</keyword>
<accession>A0ABS7N6L3</accession>